<keyword evidence="4" id="KW-0288">FMN</keyword>
<evidence type="ECO:0000256" key="5">
    <source>
        <dbReference type="ARBA" id="ARBA00022692"/>
    </source>
</evidence>
<organism evidence="11 12">
    <name type="scientific">candidate division KSB3 bacterium</name>
    <dbReference type="NCBI Taxonomy" id="2044937"/>
    <lineage>
        <taxon>Bacteria</taxon>
        <taxon>candidate division KSB3</taxon>
    </lineage>
</organism>
<evidence type="ECO:0000256" key="1">
    <source>
        <dbReference type="ARBA" id="ARBA00022448"/>
    </source>
</evidence>
<evidence type="ECO:0000256" key="7">
    <source>
        <dbReference type="ARBA" id="ARBA00022982"/>
    </source>
</evidence>
<dbReference type="EMBL" id="WJJP01000606">
    <property type="protein sequence ID" value="MBD3326600.1"/>
    <property type="molecule type" value="Genomic_DNA"/>
</dbReference>
<keyword evidence="9 10" id="KW-0472">Membrane</keyword>
<protein>
    <submittedName>
        <fullName evidence="11">RnfABCDGE type electron transport complex subunit D</fullName>
    </submittedName>
</protein>
<dbReference type="PANTHER" id="PTHR30578">
    <property type="entry name" value="ELECTRON TRANSPORT COMPLEX PROTEIN RNFD"/>
    <property type="match status" value="1"/>
</dbReference>
<evidence type="ECO:0000256" key="4">
    <source>
        <dbReference type="ARBA" id="ARBA00022643"/>
    </source>
</evidence>
<dbReference type="PANTHER" id="PTHR30578:SF0">
    <property type="entry name" value="ION-TRANSLOCATING OXIDOREDUCTASE COMPLEX SUBUNIT D"/>
    <property type="match status" value="1"/>
</dbReference>
<sequence>MAKSFFETYAKVFETVDLVQVFEDVLQKIFPFSIVFQKQNVMRTVVNSLWPALVGAIYFFGWRTLVVVLVSLLTCVITEWLFVRKKKPNKVSEAVFVTAVLYGMILPPTIPFYMVILGGIFGIMFGKMAFGGFGMNVFNPALVARAFVYITFPIQSTAEWIPAAKFADFPGGFATWLYSPLENTMSAITAATSLSAYRDGASTLPSLWQLFLGSISGQFERLGEVTLIGGGSIGETSVLLIALGGIYIVYKQAANWKIVASFFGAFIVLQTIFHLADPAKVGSPLFGLFAGGVVYAGFYMLTDPISAARTDPGRVIFGILVALLTILIRAYSLFAGGVMFAVLLGNTFNPIIDYGVKSYQQRTQESQG</sequence>
<name>A0A9D5JYY8_9BACT</name>
<dbReference type="GO" id="GO:0005886">
    <property type="term" value="C:plasma membrane"/>
    <property type="evidence" value="ECO:0007669"/>
    <property type="project" value="TreeGrafter"/>
</dbReference>
<keyword evidence="6" id="KW-1278">Translocase</keyword>
<keyword evidence="2" id="KW-0597">Phosphoprotein</keyword>
<dbReference type="Proteomes" id="UP000649604">
    <property type="component" value="Unassembled WGS sequence"/>
</dbReference>
<dbReference type="Pfam" id="PF03116">
    <property type="entry name" value="NQR2_RnfD_RnfE"/>
    <property type="match status" value="1"/>
</dbReference>
<evidence type="ECO:0000256" key="10">
    <source>
        <dbReference type="SAM" id="Phobius"/>
    </source>
</evidence>
<evidence type="ECO:0000313" key="11">
    <source>
        <dbReference type="EMBL" id="MBD3326600.1"/>
    </source>
</evidence>
<keyword evidence="5 10" id="KW-0812">Transmembrane</keyword>
<gene>
    <name evidence="11" type="ORF">GF339_18595</name>
</gene>
<feature type="transmembrane region" description="Helical" evidence="10">
    <location>
        <begin position="313"/>
        <end position="331"/>
    </location>
</feature>
<dbReference type="AlphaFoldDB" id="A0A9D5JYY8"/>
<feature type="transmembrane region" description="Helical" evidence="10">
    <location>
        <begin position="282"/>
        <end position="301"/>
    </location>
</feature>
<dbReference type="InterPro" id="IPR004338">
    <property type="entry name" value="NqrB/RnfD"/>
</dbReference>
<evidence type="ECO:0000256" key="3">
    <source>
        <dbReference type="ARBA" id="ARBA00022630"/>
    </source>
</evidence>
<keyword evidence="8 10" id="KW-1133">Transmembrane helix</keyword>
<feature type="transmembrane region" description="Helical" evidence="10">
    <location>
        <begin position="227"/>
        <end position="249"/>
    </location>
</feature>
<feature type="transmembrane region" description="Helical" evidence="10">
    <location>
        <begin position="66"/>
        <end position="83"/>
    </location>
</feature>
<keyword evidence="3" id="KW-0285">Flavoprotein</keyword>
<feature type="transmembrane region" description="Helical" evidence="10">
    <location>
        <begin position="95"/>
        <end position="125"/>
    </location>
</feature>
<reference evidence="11" key="1">
    <citation type="submission" date="2019-11" db="EMBL/GenBank/DDBJ databases">
        <title>Microbial mats filling the niche in hypersaline microbial mats.</title>
        <authorList>
            <person name="Wong H.L."/>
            <person name="Macleod F.I."/>
            <person name="White R.A. III"/>
            <person name="Burns B.P."/>
        </authorList>
    </citation>
    <scope>NUCLEOTIDE SEQUENCE</scope>
    <source>
        <strain evidence="11">Rbin_158</strain>
    </source>
</reference>
<evidence type="ECO:0000313" key="12">
    <source>
        <dbReference type="Proteomes" id="UP000649604"/>
    </source>
</evidence>
<dbReference type="GO" id="GO:0022900">
    <property type="term" value="P:electron transport chain"/>
    <property type="evidence" value="ECO:0007669"/>
    <property type="project" value="InterPro"/>
</dbReference>
<evidence type="ECO:0000256" key="8">
    <source>
        <dbReference type="ARBA" id="ARBA00022989"/>
    </source>
</evidence>
<keyword evidence="1" id="KW-0813">Transport</keyword>
<feature type="transmembrane region" description="Helical" evidence="10">
    <location>
        <begin position="41"/>
        <end position="60"/>
    </location>
</feature>
<evidence type="ECO:0000256" key="6">
    <source>
        <dbReference type="ARBA" id="ARBA00022967"/>
    </source>
</evidence>
<accession>A0A9D5JYY8</accession>
<comment type="caution">
    <text evidence="11">The sequence shown here is derived from an EMBL/GenBank/DDBJ whole genome shotgun (WGS) entry which is preliminary data.</text>
</comment>
<dbReference type="NCBIfam" id="TIGR01946">
    <property type="entry name" value="rnfD"/>
    <property type="match status" value="1"/>
</dbReference>
<feature type="transmembrane region" description="Helical" evidence="10">
    <location>
        <begin position="256"/>
        <end position="276"/>
    </location>
</feature>
<proteinExistence type="predicted"/>
<evidence type="ECO:0000256" key="9">
    <source>
        <dbReference type="ARBA" id="ARBA00023136"/>
    </source>
</evidence>
<dbReference type="InterPro" id="IPR011303">
    <property type="entry name" value="RnfD_bac"/>
</dbReference>
<evidence type="ECO:0000256" key="2">
    <source>
        <dbReference type="ARBA" id="ARBA00022553"/>
    </source>
</evidence>
<keyword evidence="7" id="KW-0249">Electron transport</keyword>
<dbReference type="GO" id="GO:0055085">
    <property type="term" value="P:transmembrane transport"/>
    <property type="evidence" value="ECO:0007669"/>
    <property type="project" value="InterPro"/>
</dbReference>